<evidence type="ECO:0000256" key="4">
    <source>
        <dbReference type="ARBA" id="ARBA00023002"/>
    </source>
</evidence>
<comment type="cofactor">
    <cofactor evidence="1 6">
        <name>FAD</name>
        <dbReference type="ChEBI" id="CHEBI:57692"/>
    </cofactor>
</comment>
<reference evidence="9 10" key="1">
    <citation type="submission" date="2009-08" db="EMBL/GenBank/DDBJ databases">
        <title>The Genome Sequence of Spizellomyces punctatus strain DAOM BR117.</title>
        <authorList>
            <consortium name="The Broad Institute Genome Sequencing Platform"/>
            <person name="Russ C."/>
            <person name="Cuomo C."/>
            <person name="Shea T."/>
            <person name="Young S.K."/>
            <person name="Zeng Q."/>
            <person name="Koehrsen M."/>
            <person name="Haas B."/>
            <person name="Borodovsky M."/>
            <person name="Guigo R."/>
            <person name="Alvarado L."/>
            <person name="Berlin A."/>
            <person name="Bochicchio J."/>
            <person name="Borenstein D."/>
            <person name="Chapman S."/>
            <person name="Chen Z."/>
            <person name="Engels R."/>
            <person name="Freedman E."/>
            <person name="Gellesch M."/>
            <person name="Goldberg J."/>
            <person name="Griggs A."/>
            <person name="Gujja S."/>
            <person name="Heiman D."/>
            <person name="Hepburn T."/>
            <person name="Howarth C."/>
            <person name="Jen D."/>
            <person name="Larson L."/>
            <person name="Lewis B."/>
            <person name="Mehta T."/>
            <person name="Park D."/>
            <person name="Pearson M."/>
            <person name="Roberts A."/>
            <person name="Saif S."/>
            <person name="Shenoy N."/>
            <person name="Sisk P."/>
            <person name="Stolte C."/>
            <person name="Sykes S."/>
            <person name="Thomson T."/>
            <person name="Walk T."/>
            <person name="White J."/>
            <person name="Yandava C."/>
            <person name="Burger G."/>
            <person name="Gray M.W."/>
            <person name="Holland P.W.H."/>
            <person name="King N."/>
            <person name="Lang F.B.F."/>
            <person name="Roger A.J."/>
            <person name="Ruiz-Trillo I."/>
            <person name="Lander E."/>
            <person name="Nusbaum C."/>
        </authorList>
    </citation>
    <scope>NUCLEOTIDE SEQUENCE [LARGE SCALE GENOMIC DNA]</scope>
    <source>
        <strain evidence="9 10">DAOM BR117</strain>
    </source>
</reference>
<evidence type="ECO:0000313" key="9">
    <source>
        <dbReference type="EMBL" id="KND05147.1"/>
    </source>
</evidence>
<dbReference type="PANTHER" id="PTHR12645">
    <property type="entry name" value="ALR/ERV"/>
    <property type="match status" value="1"/>
</dbReference>
<dbReference type="EMBL" id="KQ257450">
    <property type="protein sequence ID" value="KND05147.1"/>
    <property type="molecule type" value="Genomic_DNA"/>
</dbReference>
<comment type="catalytic activity">
    <reaction evidence="6">
        <text>2 R'C(R)SH + O2 = R'C(R)S-S(R)CR' + H2O2</text>
        <dbReference type="Rhea" id="RHEA:17357"/>
        <dbReference type="ChEBI" id="CHEBI:15379"/>
        <dbReference type="ChEBI" id="CHEBI:16240"/>
        <dbReference type="ChEBI" id="CHEBI:16520"/>
        <dbReference type="ChEBI" id="CHEBI:17412"/>
        <dbReference type="EC" id="1.8.3.2"/>
    </reaction>
</comment>
<evidence type="ECO:0000256" key="2">
    <source>
        <dbReference type="ARBA" id="ARBA00022630"/>
    </source>
</evidence>
<keyword evidence="10" id="KW-1185">Reference proteome</keyword>
<dbReference type="RefSeq" id="XP_016613186.1">
    <property type="nucleotide sequence ID" value="XM_016749144.1"/>
</dbReference>
<evidence type="ECO:0000256" key="6">
    <source>
        <dbReference type="RuleBase" id="RU371123"/>
    </source>
</evidence>
<dbReference type="InParanoid" id="A0A0L0HVN8"/>
<sequence length="203" mass="23034">MLHLRKKWVLVTLVALTMLVLGFMLAGAERRNSMRLWRGLQQHTSVELSTPKSKGTHMQTQDLTEQIDGKSSSLSELRKPGEVIMSKMVNETLKAELGRSAWRLLHTMAGKFPVEPTVDEQEAMRDFVYLFARLYPCGDCARHFKVVLEANPPDVTTRETISNWACKVHNVVNERLKKPIFDCAKLAETWKCGCAENEEEASS</sequence>
<dbReference type="GO" id="GO:0016971">
    <property type="term" value="F:flavin-dependent sulfhydryl oxidase activity"/>
    <property type="evidence" value="ECO:0007669"/>
    <property type="project" value="InterPro"/>
</dbReference>
<protein>
    <recommendedName>
        <fullName evidence="6">Sulfhydryl oxidase</fullName>
        <ecNumber evidence="6">1.8.3.2</ecNumber>
    </recommendedName>
</protein>
<evidence type="ECO:0000256" key="5">
    <source>
        <dbReference type="ARBA" id="ARBA00023157"/>
    </source>
</evidence>
<dbReference type="eggNOG" id="KOG3355">
    <property type="taxonomic scope" value="Eukaryota"/>
</dbReference>
<proteinExistence type="predicted"/>
<feature type="region of interest" description="Disordered" evidence="7">
    <location>
        <begin position="48"/>
        <end position="71"/>
    </location>
</feature>
<dbReference type="PANTHER" id="PTHR12645:SF1">
    <property type="entry name" value="FAD-LINKED SULFHYDRYL OXIDASE ERV2"/>
    <property type="match status" value="1"/>
</dbReference>
<dbReference type="GO" id="GO:0050660">
    <property type="term" value="F:flavin adenine dinucleotide binding"/>
    <property type="evidence" value="ECO:0007669"/>
    <property type="project" value="TreeGrafter"/>
</dbReference>
<dbReference type="STRING" id="645134.A0A0L0HVN8"/>
<evidence type="ECO:0000256" key="7">
    <source>
        <dbReference type="SAM" id="MobiDB-lite"/>
    </source>
</evidence>
<organism evidence="9 10">
    <name type="scientific">Spizellomyces punctatus (strain DAOM BR117)</name>
    <dbReference type="NCBI Taxonomy" id="645134"/>
    <lineage>
        <taxon>Eukaryota</taxon>
        <taxon>Fungi</taxon>
        <taxon>Fungi incertae sedis</taxon>
        <taxon>Chytridiomycota</taxon>
        <taxon>Chytridiomycota incertae sedis</taxon>
        <taxon>Chytridiomycetes</taxon>
        <taxon>Spizellomycetales</taxon>
        <taxon>Spizellomycetaceae</taxon>
        <taxon>Spizellomyces</taxon>
    </lineage>
</organism>
<evidence type="ECO:0000259" key="8">
    <source>
        <dbReference type="PROSITE" id="PS51324"/>
    </source>
</evidence>
<name>A0A0L0HVN8_SPIPD</name>
<feature type="domain" description="ERV/ALR sulfhydryl oxidase" evidence="8">
    <location>
        <begin position="90"/>
        <end position="190"/>
    </location>
</feature>
<dbReference type="InterPro" id="IPR017905">
    <property type="entry name" value="ERV/ALR_sulphydryl_oxidase"/>
</dbReference>
<dbReference type="SUPFAM" id="SSF69000">
    <property type="entry name" value="FAD-dependent thiol oxidase"/>
    <property type="match status" value="1"/>
</dbReference>
<dbReference type="FunCoup" id="A0A0L0HVN8">
    <property type="interactions" value="149"/>
</dbReference>
<dbReference type="FunFam" id="1.20.120.310:FF:000002">
    <property type="entry name" value="Sulfhydryl oxidase"/>
    <property type="match status" value="1"/>
</dbReference>
<dbReference type="GO" id="GO:0005739">
    <property type="term" value="C:mitochondrion"/>
    <property type="evidence" value="ECO:0007669"/>
    <property type="project" value="TreeGrafter"/>
</dbReference>
<keyword evidence="5" id="KW-1015">Disulfide bond</keyword>
<dbReference type="EC" id="1.8.3.2" evidence="6"/>
<evidence type="ECO:0000256" key="3">
    <source>
        <dbReference type="ARBA" id="ARBA00022827"/>
    </source>
</evidence>
<dbReference type="Pfam" id="PF04777">
    <property type="entry name" value="Evr1_Alr"/>
    <property type="match status" value="1"/>
</dbReference>
<dbReference type="Gene3D" id="1.20.120.310">
    <property type="entry name" value="ERV/ALR sulfhydryl oxidase domain"/>
    <property type="match status" value="1"/>
</dbReference>
<dbReference type="PROSITE" id="PS51324">
    <property type="entry name" value="ERV_ALR"/>
    <property type="match status" value="1"/>
</dbReference>
<dbReference type="OMA" id="PEYDCST"/>
<gene>
    <name evidence="9" type="ORF">SPPG_00815</name>
</gene>
<accession>A0A0L0HVN8</accession>
<dbReference type="Proteomes" id="UP000053201">
    <property type="component" value="Unassembled WGS sequence"/>
</dbReference>
<dbReference type="VEuPathDB" id="FungiDB:SPPG_00815"/>
<evidence type="ECO:0000313" key="10">
    <source>
        <dbReference type="Proteomes" id="UP000053201"/>
    </source>
</evidence>
<keyword evidence="2 6" id="KW-0285">Flavoprotein</keyword>
<dbReference type="AlphaFoldDB" id="A0A0L0HVN8"/>
<dbReference type="OrthoDB" id="59470at2759"/>
<dbReference type="InterPro" id="IPR039799">
    <property type="entry name" value="ALR/ERV"/>
</dbReference>
<dbReference type="InterPro" id="IPR036774">
    <property type="entry name" value="ERV/ALR_sulphydryl_oxid_sf"/>
</dbReference>
<keyword evidence="3 6" id="KW-0274">FAD</keyword>
<dbReference type="GeneID" id="27684521"/>
<keyword evidence="4 6" id="KW-0560">Oxidoreductase</keyword>
<evidence type="ECO:0000256" key="1">
    <source>
        <dbReference type="ARBA" id="ARBA00001974"/>
    </source>
</evidence>